<name>A0ABV6QWE4_9ACTN</name>
<comment type="caution">
    <text evidence="1">The sequence shown here is derived from an EMBL/GenBank/DDBJ whole genome shotgun (WGS) entry which is preliminary data.</text>
</comment>
<sequence>MGFTVSLTCAPTHHHPAATSASLVHDASYESLVIEACSVIADGDCRFHIGGFGKSDWGLDIEYDMSAFMEQLPDLIAGLRARRSVEVDLYSQGIERTLEFDATGDEDVRIFCRSRTAWVPDPSVEIIGSDELQQMLVETAASFGNALAATGSVLAHLHPFAAWRKHRL</sequence>
<accession>A0ABV6QWE4</accession>
<evidence type="ECO:0000313" key="2">
    <source>
        <dbReference type="Proteomes" id="UP001589890"/>
    </source>
</evidence>
<keyword evidence="2" id="KW-1185">Reference proteome</keyword>
<organism evidence="1 2">
    <name type="scientific">Kribbella deserti</name>
    <dbReference type="NCBI Taxonomy" id="1926257"/>
    <lineage>
        <taxon>Bacteria</taxon>
        <taxon>Bacillati</taxon>
        <taxon>Actinomycetota</taxon>
        <taxon>Actinomycetes</taxon>
        <taxon>Propionibacteriales</taxon>
        <taxon>Kribbellaceae</taxon>
        <taxon>Kribbella</taxon>
    </lineage>
</organism>
<proteinExistence type="predicted"/>
<reference evidence="1 2" key="1">
    <citation type="submission" date="2024-09" db="EMBL/GenBank/DDBJ databases">
        <authorList>
            <person name="Sun Q."/>
            <person name="Mori K."/>
        </authorList>
    </citation>
    <scope>NUCLEOTIDE SEQUENCE [LARGE SCALE GENOMIC DNA]</scope>
    <source>
        <strain evidence="1 2">CGMCC 1.15906</strain>
    </source>
</reference>
<gene>
    <name evidence="1" type="ORF">ACFFGN_29925</name>
</gene>
<dbReference type="RefSeq" id="WP_380054410.1">
    <property type="nucleotide sequence ID" value="NZ_JBHLTC010000039.1"/>
</dbReference>
<dbReference type="Proteomes" id="UP001589890">
    <property type="component" value="Unassembled WGS sequence"/>
</dbReference>
<dbReference type="EMBL" id="JBHLTC010000039">
    <property type="protein sequence ID" value="MFC0628326.1"/>
    <property type="molecule type" value="Genomic_DNA"/>
</dbReference>
<protein>
    <submittedName>
        <fullName evidence="1">Uncharacterized protein</fullName>
    </submittedName>
</protein>
<evidence type="ECO:0000313" key="1">
    <source>
        <dbReference type="EMBL" id="MFC0628326.1"/>
    </source>
</evidence>